<dbReference type="InterPro" id="IPR023418">
    <property type="entry name" value="Thyroxine_BS"/>
</dbReference>
<dbReference type="EC" id="3.5.2.17" evidence="8"/>
<dbReference type="EMBL" id="JALIEA010000013">
    <property type="protein sequence ID" value="MCJ7858773.1"/>
    <property type="molecule type" value="Genomic_DNA"/>
</dbReference>
<evidence type="ECO:0000256" key="4">
    <source>
        <dbReference type="ARBA" id="ARBA00011881"/>
    </source>
</evidence>
<feature type="binding site" evidence="7">
    <location>
        <position position="51"/>
    </location>
    <ligand>
        <name>substrate</name>
    </ligand>
</feature>
<name>A0A9X1WIC7_9CORY</name>
<keyword evidence="6 8" id="KW-0378">Hydrolase</keyword>
<dbReference type="GO" id="GO:0033971">
    <property type="term" value="F:hydroxyisourate hydrolase activity"/>
    <property type="evidence" value="ECO:0007669"/>
    <property type="project" value="UniProtKB-EC"/>
</dbReference>
<organism evidence="10 11">
    <name type="scientific">Corynebacterium kalidii</name>
    <dbReference type="NCBI Taxonomy" id="2931982"/>
    <lineage>
        <taxon>Bacteria</taxon>
        <taxon>Bacillati</taxon>
        <taxon>Actinomycetota</taxon>
        <taxon>Actinomycetes</taxon>
        <taxon>Mycobacteriales</taxon>
        <taxon>Corynebacteriaceae</taxon>
        <taxon>Corynebacterium</taxon>
    </lineage>
</organism>
<feature type="binding site" evidence="7">
    <location>
        <position position="16"/>
    </location>
    <ligand>
        <name>substrate</name>
    </ligand>
</feature>
<feature type="domain" description="Transthyretin/hydroxyisourate hydrolase" evidence="9">
    <location>
        <begin position="13"/>
        <end position="113"/>
    </location>
</feature>
<dbReference type="InterPro" id="IPR000895">
    <property type="entry name" value="Transthyretin/HIU_hydrolase"/>
</dbReference>
<comment type="caution">
    <text evidence="10">The sequence shown here is derived from an EMBL/GenBank/DDBJ whole genome shotgun (WGS) entry which is preliminary data.</text>
</comment>
<dbReference type="GO" id="GO:0006144">
    <property type="term" value="P:purine nucleobase metabolic process"/>
    <property type="evidence" value="ECO:0007669"/>
    <property type="project" value="UniProtKB-KW"/>
</dbReference>
<evidence type="ECO:0000256" key="6">
    <source>
        <dbReference type="ARBA" id="ARBA00022801"/>
    </source>
</evidence>
<comment type="similarity">
    <text evidence="3 8">Belongs to the transthyretin family. 5-hydroxyisourate hydrolase subfamily.</text>
</comment>
<dbReference type="PANTHER" id="PTHR10395:SF7">
    <property type="entry name" value="5-HYDROXYISOURATE HYDROLASE"/>
    <property type="match status" value="1"/>
</dbReference>
<dbReference type="InterPro" id="IPR014306">
    <property type="entry name" value="Hydroxyisourate_hydrolase"/>
</dbReference>
<gene>
    <name evidence="10" type="primary">uraH</name>
    <name evidence="10" type="ORF">MUN33_08585</name>
</gene>
<dbReference type="SUPFAM" id="SSF49472">
    <property type="entry name" value="Transthyretin (synonym: prealbumin)"/>
    <property type="match status" value="1"/>
</dbReference>
<comment type="catalytic activity">
    <reaction evidence="1 8">
        <text>5-hydroxyisourate + H2O = 5-hydroxy-2-oxo-4-ureido-2,5-dihydro-1H-imidazole-5-carboxylate + H(+)</text>
        <dbReference type="Rhea" id="RHEA:23736"/>
        <dbReference type="ChEBI" id="CHEBI:15377"/>
        <dbReference type="ChEBI" id="CHEBI:15378"/>
        <dbReference type="ChEBI" id="CHEBI:18072"/>
        <dbReference type="ChEBI" id="CHEBI:58639"/>
        <dbReference type="EC" id="3.5.2.17"/>
    </reaction>
</comment>
<reference evidence="10" key="1">
    <citation type="submission" date="2022-04" db="EMBL/GenBank/DDBJ databases">
        <title>Corynebacterium kalidii LD5P10.</title>
        <authorList>
            <person name="Sun J.Q."/>
        </authorList>
    </citation>
    <scope>NUCLEOTIDE SEQUENCE</scope>
    <source>
        <strain evidence="10">LD5P10</strain>
    </source>
</reference>
<dbReference type="CDD" id="cd05822">
    <property type="entry name" value="TLP_HIUase"/>
    <property type="match status" value="1"/>
</dbReference>
<keyword evidence="5 8" id="KW-0659">Purine metabolism</keyword>
<dbReference type="Pfam" id="PF00576">
    <property type="entry name" value="Transthyretin"/>
    <property type="match status" value="1"/>
</dbReference>
<evidence type="ECO:0000313" key="10">
    <source>
        <dbReference type="EMBL" id="MCJ7858773.1"/>
    </source>
</evidence>
<dbReference type="InterPro" id="IPR036817">
    <property type="entry name" value="Transthyretin/HIU_hydrolase_sf"/>
</dbReference>
<evidence type="ECO:0000256" key="8">
    <source>
        <dbReference type="RuleBase" id="RU361270"/>
    </source>
</evidence>
<evidence type="ECO:0000259" key="9">
    <source>
        <dbReference type="Pfam" id="PF00576"/>
    </source>
</evidence>
<comment type="subunit">
    <text evidence="4 8">Homotetramer.</text>
</comment>
<keyword evidence="11" id="KW-1185">Reference proteome</keyword>
<feature type="binding site" evidence="7">
    <location>
        <position position="111"/>
    </location>
    <ligand>
        <name>substrate</name>
    </ligand>
</feature>
<dbReference type="PROSITE" id="PS00768">
    <property type="entry name" value="TRANSTHYRETIN_1"/>
    <property type="match status" value="1"/>
</dbReference>
<evidence type="ECO:0000256" key="7">
    <source>
        <dbReference type="PIRSR" id="PIRSR600895-51"/>
    </source>
</evidence>
<protein>
    <recommendedName>
        <fullName evidence="8">5-hydroxyisourate hydrolase</fullName>
        <shortName evidence="8">HIU hydrolase</shortName>
        <shortName evidence="8">HIUHase</shortName>
        <ecNumber evidence="8">3.5.2.17</ecNumber>
    </recommendedName>
</protein>
<comment type="function">
    <text evidence="2">Catalyzes the hydrolysis of 5-hydroxyisourate (HIU) to 2-oxo-4-hydroxy-4-carboxy-5-ureidoimidazoline (OHCU).</text>
</comment>
<dbReference type="PANTHER" id="PTHR10395">
    <property type="entry name" value="URICASE AND TRANSTHYRETIN-RELATED"/>
    <property type="match status" value="1"/>
</dbReference>
<dbReference type="RefSeq" id="WP_244804512.1">
    <property type="nucleotide sequence ID" value="NZ_JALIEA010000013.1"/>
</dbReference>
<evidence type="ECO:0000256" key="3">
    <source>
        <dbReference type="ARBA" id="ARBA00009850"/>
    </source>
</evidence>
<dbReference type="Proteomes" id="UP001139207">
    <property type="component" value="Unassembled WGS sequence"/>
</dbReference>
<dbReference type="Gene3D" id="2.60.40.180">
    <property type="entry name" value="Transthyretin/hydroxyisourate hydrolase domain"/>
    <property type="match status" value="1"/>
</dbReference>
<sequence>MSVSTRAVSTCVVSTHVLDTATGVPAAGVGVALYSGQDVPVEQGVTDGDGRHRFSALPGPGTYRLRFDTGAYFAATGRASLYPFVDVTFDITATGKLHVPLLLSPFGYSTYQGS</sequence>
<dbReference type="InterPro" id="IPR023416">
    <property type="entry name" value="Transthyretin/HIU_hydrolase_d"/>
</dbReference>
<evidence type="ECO:0000256" key="1">
    <source>
        <dbReference type="ARBA" id="ARBA00001043"/>
    </source>
</evidence>
<evidence type="ECO:0000313" key="11">
    <source>
        <dbReference type="Proteomes" id="UP001139207"/>
    </source>
</evidence>
<dbReference type="PRINTS" id="PR00189">
    <property type="entry name" value="TRNSTHYRETIN"/>
</dbReference>
<accession>A0A9X1WIC7</accession>
<proteinExistence type="inferred from homology"/>
<evidence type="ECO:0000256" key="5">
    <source>
        <dbReference type="ARBA" id="ARBA00022631"/>
    </source>
</evidence>
<dbReference type="NCBIfam" id="TIGR02962">
    <property type="entry name" value="hdxy_isourate"/>
    <property type="match status" value="1"/>
</dbReference>
<dbReference type="AlphaFoldDB" id="A0A9X1WIC7"/>
<evidence type="ECO:0000256" key="2">
    <source>
        <dbReference type="ARBA" id="ARBA00002704"/>
    </source>
</evidence>